<feature type="transmembrane region" description="Helical" evidence="13">
    <location>
        <begin position="167"/>
        <end position="187"/>
    </location>
</feature>
<dbReference type="Proteomes" id="UP000044377">
    <property type="component" value="Unassembled WGS sequence"/>
</dbReference>
<dbReference type="STRING" id="1109412.BN1221_00701"/>
<evidence type="ECO:0000256" key="7">
    <source>
        <dbReference type="ARBA" id="ARBA00022970"/>
    </source>
</evidence>
<evidence type="ECO:0000256" key="3">
    <source>
        <dbReference type="ARBA" id="ARBA00022448"/>
    </source>
</evidence>
<name>A0A0G4JQT5_9GAMM</name>
<dbReference type="CDD" id="cd06261">
    <property type="entry name" value="TM_PBP2"/>
    <property type="match status" value="1"/>
</dbReference>
<keyword evidence="4" id="KW-1003">Cell membrane</keyword>
<evidence type="ECO:0000256" key="9">
    <source>
        <dbReference type="ARBA" id="ARBA00023136"/>
    </source>
</evidence>
<feature type="domain" description="ABC transmembrane type-1" evidence="14">
    <location>
        <begin position="129"/>
        <end position="332"/>
    </location>
</feature>
<evidence type="ECO:0000256" key="4">
    <source>
        <dbReference type="ARBA" id="ARBA00022475"/>
    </source>
</evidence>
<dbReference type="Pfam" id="PF00528">
    <property type="entry name" value="BPD_transp_1"/>
    <property type="match status" value="1"/>
</dbReference>
<keyword evidence="7" id="KW-0029">Amino-acid transport</keyword>
<reference evidence="16" key="1">
    <citation type="submission" date="2015-01" db="EMBL/GenBank/DDBJ databases">
        <authorList>
            <person name="Paterson Steve"/>
        </authorList>
    </citation>
    <scope>NUCLEOTIDE SEQUENCE [LARGE SCALE GENOMIC DNA]</scope>
    <source>
        <strain evidence="16">OBR1</strain>
    </source>
</reference>
<evidence type="ECO:0000313" key="16">
    <source>
        <dbReference type="Proteomes" id="UP000044377"/>
    </source>
</evidence>
<dbReference type="InterPro" id="IPR043429">
    <property type="entry name" value="ArtM/GltK/GlnP/TcyL/YhdX-like"/>
</dbReference>
<feature type="transmembrane region" description="Helical" evidence="13">
    <location>
        <begin position="89"/>
        <end position="108"/>
    </location>
</feature>
<keyword evidence="6 13" id="KW-0812">Transmembrane</keyword>
<dbReference type="InterPro" id="IPR010065">
    <property type="entry name" value="AA_ABC_transptr_permease_3TM"/>
</dbReference>
<comment type="function">
    <text evidence="10">Part of the ABC transporter complex GltIJKL involved in glutamate and aspartate uptake. Probably responsible for the translocation of the substrate across the membrane.</text>
</comment>
<keyword evidence="3 13" id="KW-0813">Transport</keyword>
<protein>
    <recommendedName>
        <fullName evidence="12">Glutamate/aspartate import permease protein GltK</fullName>
    </recommendedName>
</protein>
<dbReference type="GO" id="GO:0006865">
    <property type="term" value="P:amino acid transport"/>
    <property type="evidence" value="ECO:0007669"/>
    <property type="project" value="UniProtKB-KW"/>
</dbReference>
<keyword evidence="9 13" id="KW-0472">Membrane</keyword>
<dbReference type="PANTHER" id="PTHR30614:SF0">
    <property type="entry name" value="L-CYSTINE TRANSPORT SYSTEM PERMEASE PROTEIN TCYL"/>
    <property type="match status" value="1"/>
</dbReference>
<evidence type="ECO:0000256" key="11">
    <source>
        <dbReference type="ARBA" id="ARBA00062718"/>
    </source>
</evidence>
<dbReference type="InterPro" id="IPR035906">
    <property type="entry name" value="MetI-like_sf"/>
</dbReference>
<dbReference type="Gene3D" id="1.10.3720.10">
    <property type="entry name" value="MetI-like"/>
    <property type="match status" value="1"/>
</dbReference>
<comment type="similarity">
    <text evidence="2">Belongs to the binding-protein-dependent transport system permease family. HisMQ subfamily.</text>
</comment>
<dbReference type="GO" id="GO:0043190">
    <property type="term" value="C:ATP-binding cassette (ABC) transporter complex"/>
    <property type="evidence" value="ECO:0007669"/>
    <property type="project" value="InterPro"/>
</dbReference>
<evidence type="ECO:0000256" key="13">
    <source>
        <dbReference type="RuleBase" id="RU363032"/>
    </source>
</evidence>
<proteinExistence type="inferred from homology"/>
<dbReference type="GO" id="GO:0022857">
    <property type="term" value="F:transmembrane transporter activity"/>
    <property type="evidence" value="ECO:0007669"/>
    <property type="project" value="InterPro"/>
</dbReference>
<evidence type="ECO:0000259" key="14">
    <source>
        <dbReference type="PROSITE" id="PS50928"/>
    </source>
</evidence>
<dbReference type="FunFam" id="1.10.3720.10:FF:000006">
    <property type="entry name" value="Glutamate/aspartate ABC transporter, permease protein GltK"/>
    <property type="match status" value="1"/>
</dbReference>
<feature type="transmembrane region" description="Helical" evidence="13">
    <location>
        <begin position="313"/>
        <end position="334"/>
    </location>
</feature>
<dbReference type="EMBL" id="CGIG01000001">
    <property type="protein sequence ID" value="CPR14294.1"/>
    <property type="molecule type" value="Genomic_DNA"/>
</dbReference>
<organism evidence="15 16">
    <name type="scientific">Brenneria goodwinii</name>
    <dbReference type="NCBI Taxonomy" id="1109412"/>
    <lineage>
        <taxon>Bacteria</taxon>
        <taxon>Pseudomonadati</taxon>
        <taxon>Pseudomonadota</taxon>
        <taxon>Gammaproteobacteria</taxon>
        <taxon>Enterobacterales</taxon>
        <taxon>Pectobacteriaceae</taxon>
        <taxon>Brenneria</taxon>
    </lineage>
</organism>
<evidence type="ECO:0000256" key="2">
    <source>
        <dbReference type="ARBA" id="ARBA00010072"/>
    </source>
</evidence>
<evidence type="ECO:0000256" key="6">
    <source>
        <dbReference type="ARBA" id="ARBA00022692"/>
    </source>
</evidence>
<evidence type="ECO:0000313" key="15">
    <source>
        <dbReference type="EMBL" id="CPR14294.1"/>
    </source>
</evidence>
<comment type="subcellular location">
    <subcellularLocation>
        <location evidence="1">Cell inner membrane</location>
        <topology evidence="1">Multi-pass membrane protein</topology>
    </subcellularLocation>
    <subcellularLocation>
        <location evidence="13">Cell membrane</location>
        <topology evidence="13">Multi-pass membrane protein</topology>
    </subcellularLocation>
</comment>
<dbReference type="PROSITE" id="PS50928">
    <property type="entry name" value="ABC_TM1"/>
    <property type="match status" value="1"/>
</dbReference>
<dbReference type="InterPro" id="IPR000515">
    <property type="entry name" value="MetI-like"/>
</dbReference>
<dbReference type="SUPFAM" id="SSF161098">
    <property type="entry name" value="MetI-like"/>
    <property type="match status" value="1"/>
</dbReference>
<comment type="subunit">
    <text evidence="11">The complex is composed of two ATP-binding proteins (GltL), two transmembrane proteins (GltJ and GltK) and a solute-binding protein (GltI).</text>
</comment>
<evidence type="ECO:0000256" key="1">
    <source>
        <dbReference type="ARBA" id="ARBA00004429"/>
    </source>
</evidence>
<sequence>MRPACAAMDIAAVTERHRTRTTFLQDAAVLKDRLRGNTAILKSNRFSEPSIWKRIVMNHNVNDKEYSSTVDALRNVARAQAPSRFKQRLSWGFTLIIAAYVIWSVGTNKNFEWPVVYQWFTEKTIMEGLSVTLGLTVVSMAIGVALGLLLAIARLSNNVLLRGLSGLYIWFFRGTPLLVQLIFWYNLSTLFPHVSLGIPFGPEWVSWNTNDLITPLTAAIAGLALNEAAYMAEIIRGGLLSVDNGQVETTQAFGMSRSRALRRIIIPQAMRAIVPPTGNQLISMIKATSLVSVIAMGDLLYSVQAIYNRTFEVIPMLMVAVIWYLFITSLLNIGQSAIERYYSRGVRRPASETRRTTPAKANLLNAAIGKDQPHD</sequence>
<dbReference type="PANTHER" id="PTHR30614">
    <property type="entry name" value="MEMBRANE COMPONENT OF AMINO ACID ABC TRANSPORTER"/>
    <property type="match status" value="1"/>
</dbReference>
<evidence type="ECO:0000256" key="12">
    <source>
        <dbReference type="ARBA" id="ARBA00073645"/>
    </source>
</evidence>
<evidence type="ECO:0000256" key="8">
    <source>
        <dbReference type="ARBA" id="ARBA00022989"/>
    </source>
</evidence>
<keyword evidence="16" id="KW-1185">Reference proteome</keyword>
<accession>A0A0G4JQT5</accession>
<dbReference type="NCBIfam" id="TIGR01726">
    <property type="entry name" value="HEQRo_perm_3TM"/>
    <property type="match status" value="1"/>
</dbReference>
<gene>
    <name evidence="15" type="ORF">BN1221_00701</name>
</gene>
<evidence type="ECO:0000256" key="10">
    <source>
        <dbReference type="ARBA" id="ARBA00060298"/>
    </source>
</evidence>
<feature type="transmembrane region" description="Helical" evidence="13">
    <location>
        <begin position="128"/>
        <end position="155"/>
    </location>
</feature>
<dbReference type="AlphaFoldDB" id="A0A0G4JQT5"/>
<keyword evidence="5" id="KW-0997">Cell inner membrane</keyword>
<keyword evidence="8 13" id="KW-1133">Transmembrane helix</keyword>
<evidence type="ECO:0000256" key="5">
    <source>
        <dbReference type="ARBA" id="ARBA00022519"/>
    </source>
</evidence>